<reference evidence="1 2" key="1">
    <citation type="journal article" date="2023" name="Arcadia Sci">
        <title>De novo assembly of a long-read Amblyomma americanum tick genome.</title>
        <authorList>
            <person name="Chou S."/>
            <person name="Poskanzer K.E."/>
            <person name="Rollins M."/>
            <person name="Thuy-Boun P.S."/>
        </authorList>
    </citation>
    <scope>NUCLEOTIDE SEQUENCE [LARGE SCALE GENOMIC DNA]</scope>
    <source>
        <strain evidence="1">F_SG_1</strain>
        <tissue evidence="1">Salivary glands</tissue>
    </source>
</reference>
<evidence type="ECO:0000313" key="1">
    <source>
        <dbReference type="EMBL" id="KAK8781423.1"/>
    </source>
</evidence>
<gene>
    <name evidence="1" type="ORF">V5799_017236</name>
</gene>
<name>A0AAQ4F3Q0_AMBAM</name>
<dbReference type="Gene3D" id="3.40.390.10">
    <property type="entry name" value="Collagenase (Catalytic Domain)"/>
    <property type="match status" value="1"/>
</dbReference>
<sequence>MASALTWLAPAHADRALYLIGRLQNSCISEDCHIAVGFLNRSLDSRVSPCDDIYGFACGLWGRTDDAGAHLSYRERLYEDYVRLAHDALIAKASVKASARPEVHQLIHIYGSCLRFFTDRTTDLRRLWEAAGVDAKEWLTTTNFSHLFRLVVDSTLQNSLPSVLHVIPAINSQVAIVLTGRSLSMHALVPDLVDQLLSEASVALGMNLSKEGLSADVLELEEPINNITSSWRRQDAVLSLPVETLDVPSLGVAWGPLLNSTGELKEVRCNNAAAVRSILTTLASARRLKAAALYTLLVPFSAFLGLEYCVAELRPHLDAGIMRKMCLGNTEFLFPRTFHLALSSNFEGNTSGANMTQMWTRIQLAGSKMLTIARGLKLNGHVLKAVSLSDIRATTQGGTSTEPLGASYGDDFVANLIVFTGATGRVVDVSEMLVYELRRTRFVPTAYLAPDFYYAKATEPSVNYATMGAFVAKMLFNRSLPEHRLPGHTTCFIRYAKEHLSLAVPEQHEYVDRLLRTSWAMEVARAASHGDNTTLADKEPLAQLFYLRFAEPYCGETETPRVAALRYAARTSASFAEAFGCPQPEPVGC</sequence>
<protein>
    <submittedName>
        <fullName evidence="1">Uncharacterized protein</fullName>
    </submittedName>
</protein>
<accession>A0AAQ4F3Q0</accession>
<dbReference type="PROSITE" id="PS51885">
    <property type="entry name" value="NEPRILYSIN"/>
    <property type="match status" value="1"/>
</dbReference>
<comment type="caution">
    <text evidence="1">The sequence shown here is derived from an EMBL/GenBank/DDBJ whole genome shotgun (WGS) entry which is preliminary data.</text>
</comment>
<dbReference type="Proteomes" id="UP001321473">
    <property type="component" value="Unassembled WGS sequence"/>
</dbReference>
<evidence type="ECO:0000313" key="2">
    <source>
        <dbReference type="Proteomes" id="UP001321473"/>
    </source>
</evidence>
<dbReference type="AlphaFoldDB" id="A0AAQ4F3Q0"/>
<dbReference type="EMBL" id="JARKHS020007726">
    <property type="protein sequence ID" value="KAK8781423.1"/>
    <property type="molecule type" value="Genomic_DNA"/>
</dbReference>
<dbReference type="SUPFAM" id="SSF55486">
    <property type="entry name" value="Metalloproteases ('zincins'), catalytic domain"/>
    <property type="match status" value="1"/>
</dbReference>
<dbReference type="InterPro" id="IPR024079">
    <property type="entry name" value="MetalloPept_cat_dom_sf"/>
</dbReference>
<dbReference type="GO" id="GO:0016485">
    <property type="term" value="P:protein processing"/>
    <property type="evidence" value="ECO:0007669"/>
    <property type="project" value="TreeGrafter"/>
</dbReference>
<keyword evidence="2" id="KW-1185">Reference proteome</keyword>
<dbReference type="GO" id="GO:0005886">
    <property type="term" value="C:plasma membrane"/>
    <property type="evidence" value="ECO:0007669"/>
    <property type="project" value="TreeGrafter"/>
</dbReference>
<dbReference type="InterPro" id="IPR000718">
    <property type="entry name" value="Peptidase_M13"/>
</dbReference>
<dbReference type="InterPro" id="IPR042089">
    <property type="entry name" value="Peptidase_M13_dom_2"/>
</dbReference>
<dbReference type="PANTHER" id="PTHR11733">
    <property type="entry name" value="ZINC METALLOPROTEASE FAMILY M13 NEPRILYSIN-RELATED"/>
    <property type="match status" value="1"/>
</dbReference>
<dbReference type="Gene3D" id="1.10.1380.10">
    <property type="entry name" value="Neutral endopeptidase , domain2"/>
    <property type="match status" value="1"/>
</dbReference>
<dbReference type="GO" id="GO:0004222">
    <property type="term" value="F:metalloendopeptidase activity"/>
    <property type="evidence" value="ECO:0007669"/>
    <property type="project" value="InterPro"/>
</dbReference>
<dbReference type="PANTHER" id="PTHR11733:SF241">
    <property type="entry name" value="GH26575P-RELATED"/>
    <property type="match status" value="1"/>
</dbReference>
<organism evidence="1 2">
    <name type="scientific">Amblyomma americanum</name>
    <name type="common">Lone star tick</name>
    <dbReference type="NCBI Taxonomy" id="6943"/>
    <lineage>
        <taxon>Eukaryota</taxon>
        <taxon>Metazoa</taxon>
        <taxon>Ecdysozoa</taxon>
        <taxon>Arthropoda</taxon>
        <taxon>Chelicerata</taxon>
        <taxon>Arachnida</taxon>
        <taxon>Acari</taxon>
        <taxon>Parasitiformes</taxon>
        <taxon>Ixodida</taxon>
        <taxon>Ixodoidea</taxon>
        <taxon>Ixodidae</taxon>
        <taxon>Amblyomminae</taxon>
        <taxon>Amblyomma</taxon>
    </lineage>
</organism>
<proteinExistence type="predicted"/>